<dbReference type="EMBL" id="PDNA01000064">
    <property type="protein sequence ID" value="PGH17451.1"/>
    <property type="molecule type" value="Genomic_DNA"/>
</dbReference>
<comment type="caution">
    <text evidence="1">The sequence shown here is derived from an EMBL/GenBank/DDBJ whole genome shotgun (WGS) entry which is preliminary data.</text>
</comment>
<evidence type="ECO:0000313" key="2">
    <source>
        <dbReference type="Proteomes" id="UP000224634"/>
    </source>
</evidence>
<accession>A0A2B7Y8R8</accession>
<gene>
    <name evidence="1" type="ORF">AJ80_04821</name>
</gene>
<organism evidence="1 2">
    <name type="scientific">Polytolypa hystricis (strain UAMH7299)</name>
    <dbReference type="NCBI Taxonomy" id="1447883"/>
    <lineage>
        <taxon>Eukaryota</taxon>
        <taxon>Fungi</taxon>
        <taxon>Dikarya</taxon>
        <taxon>Ascomycota</taxon>
        <taxon>Pezizomycotina</taxon>
        <taxon>Eurotiomycetes</taxon>
        <taxon>Eurotiomycetidae</taxon>
        <taxon>Onygenales</taxon>
        <taxon>Onygenales incertae sedis</taxon>
        <taxon>Polytolypa</taxon>
    </lineage>
</organism>
<evidence type="ECO:0000313" key="1">
    <source>
        <dbReference type="EMBL" id="PGH17451.1"/>
    </source>
</evidence>
<dbReference type="AlphaFoldDB" id="A0A2B7Y8R8"/>
<keyword evidence="2" id="KW-1185">Reference proteome</keyword>
<protein>
    <submittedName>
        <fullName evidence="1">Uncharacterized protein</fullName>
    </submittedName>
</protein>
<sequence length="248" mass="29091">MSFLFSLTEDSFCAGEFDTSPKAWIKNMEAPDVKVFYDWLYETHQKSIRALSVLHSYWRRLKMFYKRFNKRGIENFMVEDVLNYINWLGKEKWKLQVLPKEKLTGDKDDIYYILHTHWVQCLQAYTDKRQQLQVSIDILMGLFSQWLVSLFNTRMEKKSKAQEKGGIDKAKNSEAELEQGIDSSIKETEGEAVNTNCHFKVQAWLNSCADDRSATAGRRKRELDEEEPLRGQPVQQYCYFSQSTSFAG</sequence>
<name>A0A2B7Y8R8_POLH7</name>
<dbReference type="Proteomes" id="UP000224634">
    <property type="component" value="Unassembled WGS sequence"/>
</dbReference>
<dbReference type="OrthoDB" id="4188324at2759"/>
<dbReference type="PANTHER" id="PTHR37535:SF4">
    <property type="entry name" value="FLUG DOMAIN-CONTAINING PROTEIN"/>
    <property type="match status" value="1"/>
</dbReference>
<dbReference type="STRING" id="1447883.A0A2B7Y8R8"/>
<dbReference type="PANTHER" id="PTHR37535">
    <property type="entry name" value="FLUG DOMAIN PROTEIN"/>
    <property type="match status" value="1"/>
</dbReference>
<reference evidence="1 2" key="1">
    <citation type="submission" date="2017-10" db="EMBL/GenBank/DDBJ databases">
        <title>Comparative genomics in systemic dimorphic fungi from Ajellomycetaceae.</title>
        <authorList>
            <person name="Munoz J.F."/>
            <person name="Mcewen J.G."/>
            <person name="Clay O.K."/>
            <person name="Cuomo C.A."/>
        </authorList>
    </citation>
    <scope>NUCLEOTIDE SEQUENCE [LARGE SCALE GENOMIC DNA]</scope>
    <source>
        <strain evidence="1 2">UAMH7299</strain>
    </source>
</reference>
<proteinExistence type="predicted"/>